<comment type="caution">
    <text evidence="1">The sequence shown here is derived from an EMBL/GenBank/DDBJ whole genome shotgun (WGS) entry which is preliminary data.</text>
</comment>
<gene>
    <name evidence="1" type="ORF">NDU88_003979</name>
</gene>
<reference evidence="1" key="1">
    <citation type="journal article" date="2022" name="bioRxiv">
        <title>Sequencing and chromosome-scale assembly of the giantPleurodeles waltlgenome.</title>
        <authorList>
            <person name="Brown T."/>
            <person name="Elewa A."/>
            <person name="Iarovenko S."/>
            <person name="Subramanian E."/>
            <person name="Araus A.J."/>
            <person name="Petzold A."/>
            <person name="Susuki M."/>
            <person name="Suzuki K.-i.T."/>
            <person name="Hayashi T."/>
            <person name="Toyoda A."/>
            <person name="Oliveira C."/>
            <person name="Osipova E."/>
            <person name="Leigh N.D."/>
            <person name="Simon A."/>
            <person name="Yun M.H."/>
        </authorList>
    </citation>
    <scope>NUCLEOTIDE SEQUENCE</scope>
    <source>
        <strain evidence="1">20211129_DDA</strain>
        <tissue evidence="1">Liver</tissue>
    </source>
</reference>
<keyword evidence="2" id="KW-1185">Reference proteome</keyword>
<evidence type="ECO:0000313" key="1">
    <source>
        <dbReference type="EMBL" id="KAJ1090851.1"/>
    </source>
</evidence>
<dbReference type="AlphaFoldDB" id="A0AAV7LH97"/>
<accession>A0AAV7LH97</accession>
<dbReference type="Proteomes" id="UP001066276">
    <property type="component" value="Chromosome 11"/>
</dbReference>
<evidence type="ECO:0000313" key="2">
    <source>
        <dbReference type="Proteomes" id="UP001066276"/>
    </source>
</evidence>
<organism evidence="1 2">
    <name type="scientific">Pleurodeles waltl</name>
    <name type="common">Iberian ribbed newt</name>
    <dbReference type="NCBI Taxonomy" id="8319"/>
    <lineage>
        <taxon>Eukaryota</taxon>
        <taxon>Metazoa</taxon>
        <taxon>Chordata</taxon>
        <taxon>Craniata</taxon>
        <taxon>Vertebrata</taxon>
        <taxon>Euteleostomi</taxon>
        <taxon>Amphibia</taxon>
        <taxon>Batrachia</taxon>
        <taxon>Caudata</taxon>
        <taxon>Salamandroidea</taxon>
        <taxon>Salamandridae</taxon>
        <taxon>Pleurodelinae</taxon>
        <taxon>Pleurodeles</taxon>
    </lineage>
</organism>
<dbReference type="EMBL" id="JANPWB010000015">
    <property type="protein sequence ID" value="KAJ1090851.1"/>
    <property type="molecule type" value="Genomic_DNA"/>
</dbReference>
<proteinExistence type="predicted"/>
<protein>
    <submittedName>
        <fullName evidence="1">Uncharacterized protein</fullName>
    </submittedName>
</protein>
<name>A0AAV7LH97_PLEWA</name>
<sequence>MASRTDHSPLTLSLAAPSHDSVAKSLRLNARLLTYEDILDETEGTIRHYLEPNDIPGVGMLLLWEALKAVVRGQFISIAARFIRARRMKCQQLENDIRSLEASHGSSGSLMMQRQINTLRNQLRALDGDRAEYALLQTKQR</sequence>